<accession>A0A4S8M1U0</accession>
<feature type="compositionally biased region" description="Basic and acidic residues" evidence="1">
    <location>
        <begin position="1172"/>
        <end position="1187"/>
    </location>
</feature>
<name>A0A4S8M1U0_DENBC</name>
<proteinExistence type="predicted"/>
<evidence type="ECO:0000256" key="2">
    <source>
        <dbReference type="SAM" id="Phobius"/>
    </source>
</evidence>
<feature type="compositionally biased region" description="Low complexity" evidence="1">
    <location>
        <begin position="706"/>
        <end position="718"/>
    </location>
</feature>
<feature type="transmembrane region" description="Helical" evidence="2">
    <location>
        <begin position="178"/>
        <end position="206"/>
    </location>
</feature>
<evidence type="ECO:0000256" key="1">
    <source>
        <dbReference type="SAM" id="MobiDB-lite"/>
    </source>
</evidence>
<feature type="compositionally biased region" description="Low complexity" evidence="1">
    <location>
        <begin position="610"/>
        <end position="619"/>
    </location>
</feature>
<feature type="transmembrane region" description="Helical" evidence="2">
    <location>
        <begin position="226"/>
        <end position="251"/>
    </location>
</feature>
<dbReference type="EMBL" id="ML179186">
    <property type="protein sequence ID" value="THU96059.1"/>
    <property type="molecule type" value="Genomic_DNA"/>
</dbReference>
<keyword evidence="2" id="KW-0812">Transmembrane</keyword>
<keyword evidence="2" id="KW-1133">Transmembrane helix</keyword>
<feature type="region of interest" description="Disordered" evidence="1">
    <location>
        <begin position="1"/>
        <end position="87"/>
    </location>
</feature>
<feature type="compositionally biased region" description="Low complexity" evidence="1">
    <location>
        <begin position="654"/>
        <end position="674"/>
    </location>
</feature>
<feature type="transmembrane region" description="Helical" evidence="2">
    <location>
        <begin position="263"/>
        <end position="282"/>
    </location>
</feature>
<dbReference type="AlphaFoldDB" id="A0A4S8M1U0"/>
<feature type="region of interest" description="Disordered" evidence="1">
    <location>
        <begin position="527"/>
        <end position="555"/>
    </location>
</feature>
<evidence type="ECO:0000313" key="3">
    <source>
        <dbReference type="EMBL" id="THU96059.1"/>
    </source>
</evidence>
<feature type="compositionally biased region" description="Acidic residues" evidence="1">
    <location>
        <begin position="841"/>
        <end position="856"/>
    </location>
</feature>
<feature type="compositionally biased region" description="Polar residues" evidence="1">
    <location>
        <begin position="1072"/>
        <end position="1084"/>
    </location>
</feature>
<feature type="compositionally biased region" description="Polar residues" evidence="1">
    <location>
        <begin position="1156"/>
        <end position="1171"/>
    </location>
</feature>
<evidence type="ECO:0000313" key="4">
    <source>
        <dbReference type="Proteomes" id="UP000297245"/>
    </source>
</evidence>
<dbReference type="OrthoDB" id="2575061at2759"/>
<feature type="compositionally biased region" description="Polar residues" evidence="1">
    <location>
        <begin position="1"/>
        <end position="25"/>
    </location>
</feature>
<feature type="compositionally biased region" description="Polar residues" evidence="1">
    <location>
        <begin position="692"/>
        <end position="705"/>
    </location>
</feature>
<feature type="compositionally biased region" description="Polar residues" evidence="1">
    <location>
        <begin position="880"/>
        <end position="892"/>
    </location>
</feature>
<feature type="compositionally biased region" description="Low complexity" evidence="1">
    <location>
        <begin position="984"/>
        <end position="998"/>
    </location>
</feature>
<feature type="compositionally biased region" description="Low complexity" evidence="1">
    <location>
        <begin position="782"/>
        <end position="796"/>
    </location>
</feature>
<feature type="compositionally biased region" description="Polar residues" evidence="1">
    <location>
        <begin position="719"/>
        <end position="733"/>
    </location>
</feature>
<organism evidence="3 4">
    <name type="scientific">Dendrothele bispora (strain CBS 962.96)</name>
    <dbReference type="NCBI Taxonomy" id="1314807"/>
    <lineage>
        <taxon>Eukaryota</taxon>
        <taxon>Fungi</taxon>
        <taxon>Dikarya</taxon>
        <taxon>Basidiomycota</taxon>
        <taxon>Agaricomycotina</taxon>
        <taxon>Agaricomycetes</taxon>
        <taxon>Agaricomycetidae</taxon>
        <taxon>Agaricales</taxon>
        <taxon>Agaricales incertae sedis</taxon>
        <taxon>Dendrothele</taxon>
    </lineage>
</organism>
<feature type="compositionally biased region" description="Pro residues" evidence="1">
    <location>
        <begin position="1090"/>
        <end position="1099"/>
    </location>
</feature>
<feature type="region of interest" description="Disordered" evidence="1">
    <location>
        <begin position="595"/>
        <end position="1187"/>
    </location>
</feature>
<feature type="compositionally biased region" description="Acidic residues" evidence="1">
    <location>
        <begin position="632"/>
        <end position="653"/>
    </location>
</feature>
<keyword evidence="4" id="KW-1185">Reference proteome</keyword>
<feature type="compositionally biased region" description="Low complexity" evidence="1">
    <location>
        <begin position="907"/>
        <end position="938"/>
    </location>
</feature>
<keyword evidence="2" id="KW-0472">Membrane</keyword>
<feature type="compositionally biased region" description="Polar residues" evidence="1">
    <location>
        <begin position="1129"/>
        <end position="1140"/>
    </location>
</feature>
<sequence length="1187" mass="128760">MHFFSRSSRQPTPEVNNQHSDSPAESESFVEVRGDTDEQYSYSRTHMSKDSEGYPSWLPQRPPPPVPASTFHGSVAGDSPAPTPGPSEPGFFMGMGGRKPTPRSVRVVSLPQGDEKEHDPTDQTRAGHNRVWSRGMASALSPTVFSGEPTPLRVQQPRFRSRGTNFELLRNPSPLFRLYFYFYPILVFAHIPLQTFFDFNAVFILIQVSKFPDPVAPGVPGSGRNWSLGAAAYIACWFTWILVVVIYELVYSFIRRWRIKRPAIYPIYMSAPAFTFASLTSYTNFSFLHHIRFTAFFGENGSIRDGLAETFYFYSQNLPTVALLLPRGALAVALLLTFSNPSPNVVALADAGINRRDTTFFREEDGTLTGYARGVLFANAAWTAWRALVLIGSWLGLWILSGQVFAGLCGPRYRWEEDDQEKSYARASVYSDNLSDIDRQSVLPWTWRELTRLRIIEAYEFCLVSVRPSSNRWGYGKKDSTDASALLGNAGLPSPGGFEGIEKLMAAVGLGSPTEAEARQQHQRRNIMSEDFFRTPAESPVPGPSGIRKNGGVTPPDLAAVIPKVIHRSSKEPSSAGPLLKLPYPFAAAGGAAQVSSDDERIPFPPSPSVPSFKESSSSGRRKRSPGQTSSEGEEEEGEKEEEEEEEEEEEDTTNGTSEEPSSGRASGSMSSLGRPVSSRYPFQFRQPTRGGASSSSGTHSNATPHSHSNSNSNSHSNGRSIASGVSQSTGYRESTDSHSPRSVYTSGGSSAASPTSMRDLGIPMPPRHPQSGTRQGRGRARAGTVPSVTSSPSVSMDFPRRRARTRGGSEAFAAVPAGVSGIGRSSPEHEPAMYSSDLERDVDDEYLDDEGEEYGMMEQPEPEGSQEAAENDDQLGLLTPSQGPSPKSSFTALRARASTLSHRRSFGSSSGSRSGSNSRHNSHSGSSSGRSRTNSISVVMTGVRSRTQSLLQNVASRSSLELAGRRSRANSSIARLEEEPYFSDRTGTHSRSGSGSDAVMSSGENYTFGQPIGGHPLRTQWRNPEDQVLEEESQSPRTPQASRDAPRDSPSDREEQETTAELAPAHPLRPSHSNLSAVTSPSVFASAPGYPPSLPPSEPTMHGHEETGEPESQRSGGLNIPGSEQREASLSATGSSPPDISTAAASFITAPATIDTETTENSGRTASSWRDISHMVDRADGTWRPA</sequence>
<feature type="compositionally biased region" description="Polar residues" evidence="1">
    <location>
        <begin position="945"/>
        <end position="960"/>
    </location>
</feature>
<dbReference type="Proteomes" id="UP000297245">
    <property type="component" value="Unassembled WGS sequence"/>
</dbReference>
<reference evidence="3 4" key="1">
    <citation type="journal article" date="2019" name="Nat. Ecol. Evol.">
        <title>Megaphylogeny resolves global patterns of mushroom evolution.</title>
        <authorList>
            <person name="Varga T."/>
            <person name="Krizsan K."/>
            <person name="Foldi C."/>
            <person name="Dima B."/>
            <person name="Sanchez-Garcia M."/>
            <person name="Sanchez-Ramirez S."/>
            <person name="Szollosi G.J."/>
            <person name="Szarkandi J.G."/>
            <person name="Papp V."/>
            <person name="Albert L."/>
            <person name="Andreopoulos W."/>
            <person name="Angelini C."/>
            <person name="Antonin V."/>
            <person name="Barry K.W."/>
            <person name="Bougher N.L."/>
            <person name="Buchanan P."/>
            <person name="Buyck B."/>
            <person name="Bense V."/>
            <person name="Catcheside P."/>
            <person name="Chovatia M."/>
            <person name="Cooper J."/>
            <person name="Damon W."/>
            <person name="Desjardin D."/>
            <person name="Finy P."/>
            <person name="Geml J."/>
            <person name="Haridas S."/>
            <person name="Hughes K."/>
            <person name="Justo A."/>
            <person name="Karasinski D."/>
            <person name="Kautmanova I."/>
            <person name="Kiss B."/>
            <person name="Kocsube S."/>
            <person name="Kotiranta H."/>
            <person name="LaButti K.M."/>
            <person name="Lechner B.E."/>
            <person name="Liimatainen K."/>
            <person name="Lipzen A."/>
            <person name="Lukacs Z."/>
            <person name="Mihaltcheva S."/>
            <person name="Morgado L.N."/>
            <person name="Niskanen T."/>
            <person name="Noordeloos M.E."/>
            <person name="Ohm R.A."/>
            <person name="Ortiz-Santana B."/>
            <person name="Ovrebo C."/>
            <person name="Racz N."/>
            <person name="Riley R."/>
            <person name="Savchenko A."/>
            <person name="Shiryaev A."/>
            <person name="Soop K."/>
            <person name="Spirin V."/>
            <person name="Szebenyi C."/>
            <person name="Tomsovsky M."/>
            <person name="Tulloss R.E."/>
            <person name="Uehling J."/>
            <person name="Grigoriev I.V."/>
            <person name="Vagvolgyi C."/>
            <person name="Papp T."/>
            <person name="Martin F.M."/>
            <person name="Miettinen O."/>
            <person name="Hibbett D.S."/>
            <person name="Nagy L.G."/>
        </authorList>
    </citation>
    <scope>NUCLEOTIDE SEQUENCE [LARGE SCALE GENOMIC DNA]</scope>
    <source>
        <strain evidence="3 4">CBS 962.96</strain>
    </source>
</reference>
<feature type="compositionally biased region" description="Low complexity" evidence="1">
    <location>
        <begin position="746"/>
        <end position="757"/>
    </location>
</feature>
<feature type="compositionally biased region" description="Basic and acidic residues" evidence="1">
    <location>
        <begin position="1045"/>
        <end position="1054"/>
    </location>
</feature>
<protein>
    <submittedName>
        <fullName evidence="3">Uncharacterized protein</fullName>
    </submittedName>
</protein>
<gene>
    <name evidence="3" type="ORF">K435DRAFT_797661</name>
</gene>